<sequence>MSEPPPPSYESQIPVTATEKGAESTATPGIPPSSTPGIPPSSSSEGPCPLASHPEPRMAFPSFSHFWKTIRALSPEKLRVSNAYDEYMDTHGTYRYWMTSVCNQAELLQEELKTARISFVKVELKCGNMESSETEKGPINILGHGHMENRAALVLR</sequence>
<reference evidence="2 3" key="1">
    <citation type="submission" date="2014-06" db="EMBL/GenBank/DDBJ databases">
        <title>Evolutionary Origins and Diversification of the Mycorrhizal Mutualists.</title>
        <authorList>
            <consortium name="DOE Joint Genome Institute"/>
            <consortium name="Mycorrhizal Genomics Consortium"/>
            <person name="Kohler A."/>
            <person name="Kuo A."/>
            <person name="Nagy L.G."/>
            <person name="Floudas D."/>
            <person name="Copeland A."/>
            <person name="Barry K.W."/>
            <person name="Cichocki N."/>
            <person name="Veneault-Fourrey C."/>
            <person name="LaButti K."/>
            <person name="Lindquist E.A."/>
            <person name="Lipzen A."/>
            <person name="Lundell T."/>
            <person name="Morin E."/>
            <person name="Murat C."/>
            <person name="Riley R."/>
            <person name="Ohm R."/>
            <person name="Sun H."/>
            <person name="Tunlid A."/>
            <person name="Henrissat B."/>
            <person name="Grigoriev I.V."/>
            <person name="Hibbett D.S."/>
            <person name="Martin F."/>
        </authorList>
    </citation>
    <scope>NUCLEOTIDE SEQUENCE [LARGE SCALE GENOMIC DNA]</scope>
    <source>
        <strain evidence="2 3">SS14</strain>
    </source>
</reference>
<evidence type="ECO:0000313" key="3">
    <source>
        <dbReference type="Proteomes" id="UP000054279"/>
    </source>
</evidence>
<accession>A0A0C9VE51</accession>
<dbReference type="HOGENOM" id="CLU_1687798_0_0_1"/>
<keyword evidence="3" id="KW-1185">Reference proteome</keyword>
<proteinExistence type="predicted"/>
<dbReference type="AlphaFoldDB" id="A0A0C9VE51"/>
<feature type="region of interest" description="Disordered" evidence="1">
    <location>
        <begin position="1"/>
        <end position="55"/>
    </location>
</feature>
<dbReference type="EMBL" id="KN837185">
    <property type="protein sequence ID" value="KIJ35696.1"/>
    <property type="molecule type" value="Genomic_DNA"/>
</dbReference>
<dbReference type="Proteomes" id="UP000054279">
    <property type="component" value="Unassembled WGS sequence"/>
</dbReference>
<gene>
    <name evidence="2" type="ORF">M422DRAFT_261878</name>
</gene>
<protein>
    <submittedName>
        <fullName evidence="2">Uncharacterized protein</fullName>
    </submittedName>
</protein>
<feature type="compositionally biased region" description="Pro residues" evidence="1">
    <location>
        <begin position="29"/>
        <end position="39"/>
    </location>
</feature>
<organism evidence="2 3">
    <name type="scientific">Sphaerobolus stellatus (strain SS14)</name>
    <dbReference type="NCBI Taxonomy" id="990650"/>
    <lineage>
        <taxon>Eukaryota</taxon>
        <taxon>Fungi</taxon>
        <taxon>Dikarya</taxon>
        <taxon>Basidiomycota</taxon>
        <taxon>Agaricomycotina</taxon>
        <taxon>Agaricomycetes</taxon>
        <taxon>Phallomycetidae</taxon>
        <taxon>Geastrales</taxon>
        <taxon>Sphaerobolaceae</taxon>
        <taxon>Sphaerobolus</taxon>
    </lineage>
</organism>
<evidence type="ECO:0000256" key="1">
    <source>
        <dbReference type="SAM" id="MobiDB-lite"/>
    </source>
</evidence>
<evidence type="ECO:0000313" key="2">
    <source>
        <dbReference type="EMBL" id="KIJ35696.1"/>
    </source>
</evidence>
<name>A0A0C9VE51_SPHS4</name>